<evidence type="ECO:0000259" key="3">
    <source>
        <dbReference type="Pfam" id="PF06544"/>
    </source>
</evidence>
<dbReference type="InterPro" id="IPR010541">
    <property type="entry name" value="Prp3_C"/>
</dbReference>
<evidence type="ECO:0000313" key="5">
    <source>
        <dbReference type="Proteomes" id="UP001054857"/>
    </source>
</evidence>
<sequence>GNGGRRCWRWSARDPGGRHVHERLGAAVGAAAAEAAEAGCECLLLALDALKDALEALAAEQQQQQQQAAAEEEAVAAAADSSGVSGTCSTGSGSTSEEEGLLCVLVWLHHLKSLGKRKLIVQWARELELAGACKPGFPGVVVVEGHSVDVREFLARMRQLSWQAMQVRGQDLLRPPPLPTTTTTHGSRSSCSSTDTLSAGGSAAAAGAPDRGDAALGCMQQRLQGLKLQGSGVAVGGVGCGAGDVARRAAVQSLRRLGCAMPFAEVDEEGGMSQLGVMCREAGLQHVFMTALKL</sequence>
<keyword evidence="1" id="KW-0175">Coiled coil</keyword>
<accession>A0AAD3HM64</accession>
<dbReference type="EMBL" id="BMAR01000010">
    <property type="protein sequence ID" value="GFR45783.1"/>
    <property type="molecule type" value="Genomic_DNA"/>
</dbReference>
<name>A0AAD3HM64_9CHLO</name>
<feature type="region of interest" description="Disordered" evidence="2">
    <location>
        <begin position="171"/>
        <end position="206"/>
    </location>
</feature>
<dbReference type="Proteomes" id="UP001054857">
    <property type="component" value="Unassembled WGS sequence"/>
</dbReference>
<dbReference type="PANTHER" id="PTHR15955">
    <property type="entry name" value="RWD DOMAIN CONTAINING PROTEIN 2"/>
    <property type="match status" value="1"/>
</dbReference>
<dbReference type="Pfam" id="PF06544">
    <property type="entry name" value="Prp3_C"/>
    <property type="match status" value="1"/>
</dbReference>
<keyword evidence="5" id="KW-1185">Reference proteome</keyword>
<evidence type="ECO:0000313" key="4">
    <source>
        <dbReference type="EMBL" id="GFR45783.1"/>
    </source>
</evidence>
<feature type="coiled-coil region" evidence="1">
    <location>
        <begin position="40"/>
        <end position="74"/>
    </location>
</feature>
<evidence type="ECO:0000256" key="2">
    <source>
        <dbReference type="SAM" id="MobiDB-lite"/>
    </source>
</evidence>
<protein>
    <recommendedName>
        <fullName evidence="3">Small nuclear ribonucleoprotein Prp3 C-terminal domain-containing protein</fullName>
    </recommendedName>
</protein>
<dbReference type="AlphaFoldDB" id="A0AAD3HM64"/>
<feature type="domain" description="Small nuclear ribonucleoprotein Prp3 C-terminal" evidence="3">
    <location>
        <begin position="105"/>
        <end position="166"/>
    </location>
</feature>
<evidence type="ECO:0000256" key="1">
    <source>
        <dbReference type="SAM" id="Coils"/>
    </source>
</evidence>
<dbReference type="InterPro" id="IPR017359">
    <property type="entry name" value="Phi-like"/>
</dbReference>
<feature type="compositionally biased region" description="Low complexity" evidence="2">
    <location>
        <begin position="180"/>
        <end position="206"/>
    </location>
</feature>
<proteinExistence type="predicted"/>
<feature type="non-terminal residue" evidence="4">
    <location>
        <position position="1"/>
    </location>
</feature>
<dbReference type="CDD" id="cd24163">
    <property type="entry name" value="RWDD2_C"/>
    <property type="match status" value="1"/>
</dbReference>
<comment type="caution">
    <text evidence="4">The sequence shown here is derived from an EMBL/GenBank/DDBJ whole genome shotgun (WGS) entry which is preliminary data.</text>
</comment>
<dbReference type="InterPro" id="IPR059181">
    <property type="entry name" value="RWDD2A-B_C"/>
</dbReference>
<organism evidence="4 5">
    <name type="scientific">Astrephomene gubernaculifera</name>
    <dbReference type="NCBI Taxonomy" id="47775"/>
    <lineage>
        <taxon>Eukaryota</taxon>
        <taxon>Viridiplantae</taxon>
        <taxon>Chlorophyta</taxon>
        <taxon>core chlorophytes</taxon>
        <taxon>Chlorophyceae</taxon>
        <taxon>CS clade</taxon>
        <taxon>Chlamydomonadales</taxon>
        <taxon>Astrephomenaceae</taxon>
        <taxon>Astrephomene</taxon>
    </lineage>
</organism>
<reference evidence="4 5" key="1">
    <citation type="journal article" date="2021" name="Sci. Rep.">
        <title>Genome sequencing of the multicellular alga Astrephomene provides insights into convergent evolution of germ-soma differentiation.</title>
        <authorList>
            <person name="Yamashita S."/>
            <person name="Yamamoto K."/>
            <person name="Matsuzaki R."/>
            <person name="Suzuki S."/>
            <person name="Yamaguchi H."/>
            <person name="Hirooka S."/>
            <person name="Minakuchi Y."/>
            <person name="Miyagishima S."/>
            <person name="Kawachi M."/>
            <person name="Toyoda A."/>
            <person name="Nozaki H."/>
        </authorList>
    </citation>
    <scope>NUCLEOTIDE SEQUENCE [LARGE SCALE GENOMIC DNA]</scope>
    <source>
        <strain evidence="4 5">NIES-4017</strain>
    </source>
</reference>
<gene>
    <name evidence="4" type="ORF">Agub_g7237</name>
</gene>
<dbReference type="PANTHER" id="PTHR15955:SF8">
    <property type="entry name" value="RWD DOMAIN-CONTAINING PROTEIN 2B-RELATED"/>
    <property type="match status" value="1"/>
</dbReference>